<dbReference type="EMBL" id="JADBGI010000003">
    <property type="protein sequence ID" value="MBE2997924.1"/>
    <property type="molecule type" value="Genomic_DNA"/>
</dbReference>
<reference evidence="3 4" key="1">
    <citation type="submission" date="2020-09" db="EMBL/GenBank/DDBJ databases">
        <title>Diversity and distribution of actinomycetes associated with coral in the coast of Hainan.</title>
        <authorList>
            <person name="Li F."/>
        </authorList>
    </citation>
    <scope>NUCLEOTIDE SEQUENCE [LARGE SCALE GENOMIC DNA]</scope>
    <source>
        <strain evidence="3 4">HNM0947</strain>
    </source>
</reference>
<dbReference type="Pfam" id="PF01738">
    <property type="entry name" value="DLH"/>
    <property type="match status" value="1"/>
</dbReference>
<comment type="caution">
    <text evidence="3">The sequence shown here is derived from an EMBL/GenBank/DDBJ whole genome shotgun (WGS) entry which is preliminary data.</text>
</comment>
<evidence type="ECO:0000313" key="4">
    <source>
        <dbReference type="Proteomes" id="UP000806528"/>
    </source>
</evidence>
<organism evidence="3 4">
    <name type="scientific">Nocardiopsis coralli</name>
    <dbReference type="NCBI Taxonomy" id="2772213"/>
    <lineage>
        <taxon>Bacteria</taxon>
        <taxon>Bacillati</taxon>
        <taxon>Actinomycetota</taxon>
        <taxon>Actinomycetes</taxon>
        <taxon>Streptosporangiales</taxon>
        <taxon>Nocardiopsidaceae</taxon>
        <taxon>Nocardiopsis</taxon>
    </lineage>
</organism>
<dbReference type="InterPro" id="IPR051049">
    <property type="entry name" value="Dienelactone_hydrolase-like"/>
</dbReference>
<dbReference type="RefSeq" id="WP_193120569.1">
    <property type="nucleotide sequence ID" value="NZ_JADBGI010000003.1"/>
</dbReference>
<dbReference type="PROSITE" id="PS00708">
    <property type="entry name" value="PRO_ENDOPEP_SER"/>
    <property type="match status" value="1"/>
</dbReference>
<dbReference type="SUPFAM" id="SSF53474">
    <property type="entry name" value="alpha/beta-Hydrolases"/>
    <property type="match status" value="1"/>
</dbReference>
<keyword evidence="4" id="KW-1185">Reference proteome</keyword>
<dbReference type="InterPro" id="IPR029058">
    <property type="entry name" value="AB_hydrolase_fold"/>
</dbReference>
<evidence type="ECO:0000313" key="3">
    <source>
        <dbReference type="EMBL" id="MBE2997924.1"/>
    </source>
</evidence>
<feature type="domain" description="Dienelactone hydrolase" evidence="2">
    <location>
        <begin position="30"/>
        <end position="230"/>
    </location>
</feature>
<dbReference type="InterPro" id="IPR002925">
    <property type="entry name" value="Dienelactn_hydro"/>
</dbReference>
<dbReference type="InterPro" id="IPR002471">
    <property type="entry name" value="Pept_S9_AS"/>
</dbReference>
<name>A0ABR9P258_9ACTN</name>
<gene>
    <name evidence="3" type="ORF">IDM40_04255</name>
</gene>
<dbReference type="GO" id="GO:0016787">
    <property type="term" value="F:hydrolase activity"/>
    <property type="evidence" value="ECO:0007669"/>
    <property type="project" value="UniProtKB-KW"/>
</dbReference>
<dbReference type="Proteomes" id="UP000806528">
    <property type="component" value="Unassembled WGS sequence"/>
</dbReference>
<dbReference type="PANTHER" id="PTHR46623">
    <property type="entry name" value="CARBOXYMETHYLENEBUTENOLIDASE-RELATED"/>
    <property type="match status" value="1"/>
</dbReference>
<evidence type="ECO:0000259" key="2">
    <source>
        <dbReference type="Pfam" id="PF01738"/>
    </source>
</evidence>
<protein>
    <submittedName>
        <fullName evidence="3">Dienelactone hydrolase family protein</fullName>
    </submittedName>
</protein>
<keyword evidence="1 3" id="KW-0378">Hydrolase</keyword>
<dbReference type="Gene3D" id="3.40.50.1820">
    <property type="entry name" value="alpha/beta hydrolase"/>
    <property type="match status" value="1"/>
</dbReference>
<dbReference type="PANTHER" id="PTHR46623:SF6">
    <property type="entry name" value="ALPHA_BETA-HYDROLASES SUPERFAMILY PROTEIN"/>
    <property type="match status" value="1"/>
</dbReference>
<accession>A0ABR9P258</accession>
<proteinExistence type="predicted"/>
<evidence type="ECO:0000256" key="1">
    <source>
        <dbReference type="ARBA" id="ARBA00022801"/>
    </source>
</evidence>
<sequence length="252" mass="26909">MSEHEHSHTHAHGPANRGRRVLKTAAPLFVREPDGPPRGGAIVLHDVFGVSDYVEEYCRRLAAEGWLAVAPYLYYEYGGRDFRPEQLSTARAAMESLAPDDLGADIDGAVDHLVRRCGLDAARCTATGFSMGGYLATWAAGRHALGAAVAVSPGGVEQAPWPGLPRLSELVAQRLTPWLGIAPDGDPALDEAVTGVPLAQTESVGPVAHGFYRLGRERHDPEAERRAWSLAEAFTEAQVAGAPPSSMEFLPG</sequence>